<comment type="caution">
    <text evidence="12">The sequence shown here is derived from an EMBL/GenBank/DDBJ whole genome shotgun (WGS) entry which is preliminary data.</text>
</comment>
<evidence type="ECO:0000256" key="11">
    <source>
        <dbReference type="PIRSR" id="PIRSR006268-2"/>
    </source>
</evidence>
<comment type="catalytic activity">
    <reaction evidence="9 10">
        <text>L-threonyl-[protein] + FAD = FMN-L-threonyl-[protein] + AMP + H(+)</text>
        <dbReference type="Rhea" id="RHEA:36847"/>
        <dbReference type="Rhea" id="RHEA-COMP:11060"/>
        <dbReference type="Rhea" id="RHEA-COMP:11061"/>
        <dbReference type="ChEBI" id="CHEBI:15378"/>
        <dbReference type="ChEBI" id="CHEBI:30013"/>
        <dbReference type="ChEBI" id="CHEBI:57692"/>
        <dbReference type="ChEBI" id="CHEBI:74257"/>
        <dbReference type="ChEBI" id="CHEBI:456215"/>
        <dbReference type="EC" id="2.7.1.180"/>
    </reaction>
</comment>
<keyword evidence="6 10" id="KW-0274">FAD</keyword>
<dbReference type="PANTHER" id="PTHR30040">
    <property type="entry name" value="THIAMINE BIOSYNTHESIS LIPOPROTEIN APBE"/>
    <property type="match status" value="1"/>
</dbReference>
<evidence type="ECO:0000256" key="6">
    <source>
        <dbReference type="ARBA" id="ARBA00022827"/>
    </source>
</evidence>
<evidence type="ECO:0000256" key="5">
    <source>
        <dbReference type="ARBA" id="ARBA00022723"/>
    </source>
</evidence>
<reference evidence="12 13" key="1">
    <citation type="submission" date="2020-03" db="EMBL/GenBank/DDBJ databases">
        <title>Sequencing the genomes of 1000 actinobacteria strains.</title>
        <authorList>
            <person name="Klenk H.-P."/>
        </authorList>
    </citation>
    <scope>NUCLEOTIDE SEQUENCE [LARGE SCALE GENOMIC DNA]</scope>
    <source>
        <strain evidence="12 13">DSM 45685</strain>
    </source>
</reference>
<comment type="cofactor">
    <cofactor evidence="11">
        <name>Mg(2+)</name>
        <dbReference type="ChEBI" id="CHEBI:18420"/>
    </cofactor>
    <cofactor evidence="11">
        <name>Mn(2+)</name>
        <dbReference type="ChEBI" id="CHEBI:29035"/>
    </cofactor>
    <text evidence="11">Magnesium. Can also use manganese.</text>
</comment>
<keyword evidence="3 10" id="KW-0285">Flavoprotein</keyword>
<keyword evidence="5 10" id="KW-0479">Metal-binding</keyword>
<evidence type="ECO:0000256" key="7">
    <source>
        <dbReference type="ARBA" id="ARBA00022842"/>
    </source>
</evidence>
<evidence type="ECO:0000256" key="9">
    <source>
        <dbReference type="ARBA" id="ARBA00048540"/>
    </source>
</evidence>
<feature type="binding site" evidence="11">
    <location>
        <position position="139"/>
    </location>
    <ligand>
        <name>Mg(2+)</name>
        <dbReference type="ChEBI" id="CHEBI:18420"/>
    </ligand>
</feature>
<dbReference type="GO" id="GO:0016740">
    <property type="term" value="F:transferase activity"/>
    <property type="evidence" value="ECO:0007669"/>
    <property type="project" value="UniProtKB-UniRule"/>
</dbReference>
<dbReference type="EC" id="2.7.1.180" evidence="1 10"/>
<dbReference type="Gene3D" id="3.10.520.10">
    <property type="entry name" value="ApbE-like domains"/>
    <property type="match status" value="1"/>
</dbReference>
<dbReference type="PANTHER" id="PTHR30040:SF2">
    <property type="entry name" value="FAD:PROTEIN FMN TRANSFERASE"/>
    <property type="match status" value="1"/>
</dbReference>
<evidence type="ECO:0000256" key="1">
    <source>
        <dbReference type="ARBA" id="ARBA00011955"/>
    </source>
</evidence>
<dbReference type="InterPro" id="IPR024932">
    <property type="entry name" value="ApbE"/>
</dbReference>
<sequence length="295" mass="30957">MGSDAHVIVVARNAPDLLQTARRRLDELERHWSRFRADSEINKLNAAAGRPSAVSPDTLVLVVRAVRGWRASGGLFDPTVHAAMLAHGYDRDLALVRSSTQGQVSARRPSRAPGCGGVEIDLAASTVCLPTGVGLDPGGLGKGLAADLVSGELRQAGARGVLLNVGGDIRVRGVAPDPEGWPITVEHPWRVGAELFRAAVRVGAVVTSSTLRRRWMSAEGEVHHVLDPRTGLPTRGRIVAATVFAASAWRAEVLAKTVLVADDIAAAHTSDAEVCAVTADGQRLASPGLRGWAGS</sequence>
<dbReference type="RefSeq" id="WP_167171401.1">
    <property type="nucleotide sequence ID" value="NZ_JAAOYM010000001.1"/>
</dbReference>
<keyword evidence="7 10" id="KW-0460">Magnesium</keyword>
<evidence type="ECO:0000256" key="3">
    <source>
        <dbReference type="ARBA" id="ARBA00022630"/>
    </source>
</evidence>
<evidence type="ECO:0000256" key="10">
    <source>
        <dbReference type="PIRNR" id="PIRNR006268"/>
    </source>
</evidence>
<dbReference type="Pfam" id="PF02424">
    <property type="entry name" value="ApbE"/>
    <property type="match status" value="1"/>
</dbReference>
<evidence type="ECO:0000256" key="2">
    <source>
        <dbReference type="ARBA" id="ARBA00016337"/>
    </source>
</evidence>
<evidence type="ECO:0000313" key="13">
    <source>
        <dbReference type="Proteomes" id="UP000545493"/>
    </source>
</evidence>
<name>A0A7X5ZR57_9PSEU</name>
<keyword evidence="13" id="KW-1185">Reference proteome</keyword>
<dbReference type="GO" id="GO:0046872">
    <property type="term" value="F:metal ion binding"/>
    <property type="evidence" value="ECO:0007669"/>
    <property type="project" value="UniProtKB-UniRule"/>
</dbReference>
<evidence type="ECO:0000256" key="8">
    <source>
        <dbReference type="ARBA" id="ARBA00031306"/>
    </source>
</evidence>
<dbReference type="AlphaFoldDB" id="A0A7X5ZR57"/>
<proteinExistence type="inferred from homology"/>
<evidence type="ECO:0000313" key="12">
    <source>
        <dbReference type="EMBL" id="NIJ12518.1"/>
    </source>
</evidence>
<dbReference type="SUPFAM" id="SSF143631">
    <property type="entry name" value="ApbE-like"/>
    <property type="match status" value="1"/>
</dbReference>
<evidence type="ECO:0000256" key="4">
    <source>
        <dbReference type="ARBA" id="ARBA00022679"/>
    </source>
</evidence>
<protein>
    <recommendedName>
        <fullName evidence="2 10">FAD:protein FMN transferase</fullName>
        <ecNumber evidence="1 10">2.7.1.180</ecNumber>
    </recommendedName>
    <alternativeName>
        <fullName evidence="8 10">Flavin transferase</fullName>
    </alternativeName>
</protein>
<dbReference type="EMBL" id="JAAOYM010000001">
    <property type="protein sequence ID" value="NIJ12518.1"/>
    <property type="molecule type" value="Genomic_DNA"/>
</dbReference>
<accession>A0A7X5ZR57</accession>
<comment type="similarity">
    <text evidence="10">Belongs to the ApbE family.</text>
</comment>
<dbReference type="PIRSF" id="PIRSF006268">
    <property type="entry name" value="ApbE"/>
    <property type="match status" value="1"/>
</dbReference>
<gene>
    <name evidence="12" type="ORF">FHU38_002862</name>
</gene>
<organism evidence="12 13">
    <name type="scientific">Saccharomonospora amisosensis</name>
    <dbReference type="NCBI Taxonomy" id="1128677"/>
    <lineage>
        <taxon>Bacteria</taxon>
        <taxon>Bacillati</taxon>
        <taxon>Actinomycetota</taxon>
        <taxon>Actinomycetes</taxon>
        <taxon>Pseudonocardiales</taxon>
        <taxon>Pseudonocardiaceae</taxon>
        <taxon>Saccharomonospora</taxon>
    </lineage>
</organism>
<dbReference type="InterPro" id="IPR003374">
    <property type="entry name" value="ApbE-like_sf"/>
</dbReference>
<dbReference type="Proteomes" id="UP000545493">
    <property type="component" value="Unassembled WGS sequence"/>
</dbReference>
<keyword evidence="4 10" id="KW-0808">Transferase</keyword>
<keyword evidence="12" id="KW-0449">Lipoprotein</keyword>